<evidence type="ECO:0000313" key="11">
    <source>
        <dbReference type="Proteomes" id="UP000187013"/>
    </source>
</evidence>
<dbReference type="InterPro" id="IPR050186">
    <property type="entry name" value="TPT_transporter"/>
</dbReference>
<evidence type="ECO:0000256" key="7">
    <source>
        <dbReference type="ARBA" id="ARBA00023136"/>
    </source>
</evidence>
<organism evidence="10 11">
    <name type="scientific">Zygosaccharomyces rouxii</name>
    <dbReference type="NCBI Taxonomy" id="4956"/>
    <lineage>
        <taxon>Eukaryota</taxon>
        <taxon>Fungi</taxon>
        <taxon>Dikarya</taxon>
        <taxon>Ascomycota</taxon>
        <taxon>Saccharomycotina</taxon>
        <taxon>Saccharomycetes</taxon>
        <taxon>Saccharomycetales</taxon>
        <taxon>Saccharomycetaceae</taxon>
        <taxon>Zygosaccharomyces</taxon>
    </lineage>
</organism>
<dbReference type="GO" id="GO:0005789">
    <property type="term" value="C:endoplasmic reticulum membrane"/>
    <property type="evidence" value="ECO:0007669"/>
    <property type="project" value="UniProtKB-SubCell"/>
</dbReference>
<feature type="transmembrane region" description="Helical" evidence="9">
    <location>
        <begin position="280"/>
        <end position="300"/>
    </location>
</feature>
<keyword evidence="6 9" id="KW-0333">Golgi apparatus</keyword>
<gene>
    <name evidence="10" type="ORF">ZYGR_0AK05990</name>
</gene>
<dbReference type="InterPro" id="IPR013657">
    <property type="entry name" value="SCL35B1-4/HUT1"/>
</dbReference>
<reference evidence="10 11" key="1">
    <citation type="submission" date="2016-08" db="EMBL/GenBank/DDBJ databases">
        <title>Draft genome sequence of allopolyploid Zygosaccharomyces rouxii.</title>
        <authorList>
            <person name="Watanabe J."/>
            <person name="Uehara K."/>
            <person name="Mogi Y."/>
            <person name="Tsukioka Y."/>
        </authorList>
    </citation>
    <scope>NUCLEOTIDE SEQUENCE [LARGE SCALE GENOMIC DNA]</scope>
    <source>
        <strain evidence="10 11">NBRC 110957</strain>
    </source>
</reference>
<dbReference type="OrthoDB" id="18894at2759"/>
<feature type="transmembrane region" description="Helical" evidence="9">
    <location>
        <begin position="139"/>
        <end position="157"/>
    </location>
</feature>
<evidence type="ECO:0000256" key="2">
    <source>
        <dbReference type="ARBA" id="ARBA00022448"/>
    </source>
</evidence>
<dbReference type="Proteomes" id="UP000187013">
    <property type="component" value="Unassembled WGS sequence"/>
</dbReference>
<dbReference type="GO" id="GO:0055085">
    <property type="term" value="P:transmembrane transport"/>
    <property type="evidence" value="ECO:0007669"/>
    <property type="project" value="InterPro"/>
</dbReference>
<evidence type="ECO:0000256" key="6">
    <source>
        <dbReference type="ARBA" id="ARBA00023034"/>
    </source>
</evidence>
<comment type="similarity">
    <text evidence="9">Belongs to the TPT transporter family. SLC35D subfamily.</text>
</comment>
<evidence type="ECO:0000256" key="5">
    <source>
        <dbReference type="ARBA" id="ARBA00022989"/>
    </source>
</evidence>
<comment type="function">
    <text evidence="9">Involved in the import of GDP-mannose from the cytoplasm into the Golgi lumen.</text>
</comment>
<proteinExistence type="inferred from homology"/>
<comment type="subcellular location">
    <subcellularLocation>
        <location evidence="1 9">Cytoplasmic vesicle membrane</location>
        <topology evidence="1 9">Multi-pass membrane protein</topology>
    </subcellularLocation>
    <subcellularLocation>
        <location evidence="9">Golgi apparatus membrane</location>
        <topology evidence="9">Multi-pass membrane protein</topology>
    </subcellularLocation>
    <subcellularLocation>
        <location evidence="9">Endoplasmic reticulum membrane</location>
        <topology evidence="9">Multi-pass membrane protein</topology>
    </subcellularLocation>
</comment>
<feature type="transmembrane region" description="Helical" evidence="9">
    <location>
        <begin position="169"/>
        <end position="191"/>
    </location>
</feature>
<dbReference type="GO" id="GO:0000139">
    <property type="term" value="C:Golgi membrane"/>
    <property type="evidence" value="ECO:0007669"/>
    <property type="project" value="UniProtKB-SubCell"/>
</dbReference>
<keyword evidence="3 9" id="KW-0762">Sugar transport</keyword>
<protein>
    <recommendedName>
        <fullName evidence="9">GDP-mannose transporter</fullName>
        <shortName evidence="9">GMT</shortName>
    </recommendedName>
</protein>
<keyword evidence="4 9" id="KW-0812">Transmembrane</keyword>
<name>A0A1Q3AED9_ZYGRO</name>
<evidence type="ECO:0000256" key="8">
    <source>
        <dbReference type="ARBA" id="ARBA00023329"/>
    </source>
</evidence>
<feature type="transmembrane region" description="Helical" evidence="9">
    <location>
        <begin position="232"/>
        <end position="250"/>
    </location>
</feature>
<dbReference type="GO" id="GO:0030659">
    <property type="term" value="C:cytoplasmic vesicle membrane"/>
    <property type="evidence" value="ECO:0007669"/>
    <property type="project" value="UniProtKB-SubCell"/>
</dbReference>
<evidence type="ECO:0000256" key="1">
    <source>
        <dbReference type="ARBA" id="ARBA00004439"/>
    </source>
</evidence>
<evidence type="ECO:0000256" key="9">
    <source>
        <dbReference type="RuleBase" id="RU367097"/>
    </source>
</evidence>
<feature type="transmembrane region" description="Helical" evidence="9">
    <location>
        <begin position="108"/>
        <end position="132"/>
    </location>
</feature>
<sequence>MRQRLVLFILGWYLTSITLSLYNKWMFDPHKGLQVVCPITVTSFHQFILWLLSFVYVKYRGWREKDNGPNSLVRQIPQTDWKFYFSYVVPTAVASAGDIGFGNVSFKFVTLAIYTIIKSASIAFVLLFGCLFKLEQFHWKLVAIVTIMFFGVLMMVYEPTNQKVEKDRILLLFGSLLVLMSSCLSGLRWVFTQLILRKSPQGGQEAEQRRPTAPETELATTKLKKPHPVQTIYQLAPIMGFTLLLTALIIEKPFPSFFKSNLFTEEVTHQHTFGSVTKGILLLIFPGFEVFIMTICEFGILQTAHVLTLSVAGIIKELLTILCGVIFLNERLSGFHNWAGMTIVLLDVGYYNYFRYTQDENPNGSQKDLGNDTVDEDNDDYSNNGTVLLPRLQQPSVESVAYELAHVNNNPS</sequence>
<evidence type="ECO:0000256" key="3">
    <source>
        <dbReference type="ARBA" id="ARBA00022597"/>
    </source>
</evidence>
<dbReference type="AlphaFoldDB" id="A0A1Q3AED9"/>
<keyword evidence="2 9" id="KW-0813">Transport</keyword>
<keyword evidence="9" id="KW-0256">Endoplasmic reticulum</keyword>
<feature type="transmembrane region" description="Helical" evidence="9">
    <location>
        <begin position="307"/>
        <end position="329"/>
    </location>
</feature>
<comment type="subunit">
    <text evidence="9">Homooligomer.</text>
</comment>
<keyword evidence="8 9" id="KW-0968">Cytoplasmic vesicle</keyword>
<feature type="transmembrane region" description="Helical" evidence="9">
    <location>
        <begin position="83"/>
        <end position="102"/>
    </location>
</feature>
<feature type="transmembrane region" description="Helical" evidence="9">
    <location>
        <begin position="335"/>
        <end position="353"/>
    </location>
</feature>
<dbReference type="EMBL" id="BDGX01000037">
    <property type="protein sequence ID" value="GAV54097.1"/>
    <property type="molecule type" value="Genomic_DNA"/>
</dbReference>
<dbReference type="SUPFAM" id="SSF103481">
    <property type="entry name" value="Multidrug resistance efflux transporter EmrE"/>
    <property type="match status" value="1"/>
</dbReference>
<dbReference type="PANTHER" id="PTHR11132">
    <property type="entry name" value="SOLUTE CARRIER FAMILY 35"/>
    <property type="match status" value="1"/>
</dbReference>
<keyword evidence="7 9" id="KW-0472">Membrane</keyword>
<dbReference type="InterPro" id="IPR037185">
    <property type="entry name" value="EmrE-like"/>
</dbReference>
<evidence type="ECO:0000313" key="10">
    <source>
        <dbReference type="EMBL" id="GAV54097.1"/>
    </source>
</evidence>
<evidence type="ECO:0000256" key="4">
    <source>
        <dbReference type="ARBA" id="ARBA00022692"/>
    </source>
</evidence>
<dbReference type="Pfam" id="PF08449">
    <property type="entry name" value="UAA"/>
    <property type="match status" value="1"/>
</dbReference>
<accession>A0A1Q3AED9</accession>
<comment type="caution">
    <text evidence="10">The sequence shown here is derived from an EMBL/GenBank/DDBJ whole genome shotgun (WGS) entry which is preliminary data.</text>
</comment>
<keyword evidence="5 9" id="KW-1133">Transmembrane helix</keyword>